<proteinExistence type="predicted"/>
<reference evidence="2" key="1">
    <citation type="submission" date="2023-03" db="EMBL/GenBank/DDBJ databases">
        <title>Massive genome expansion in bonnet fungi (Mycena s.s.) driven by repeated elements and novel gene families across ecological guilds.</title>
        <authorList>
            <consortium name="Lawrence Berkeley National Laboratory"/>
            <person name="Harder C.B."/>
            <person name="Miyauchi S."/>
            <person name="Viragh M."/>
            <person name="Kuo A."/>
            <person name="Thoen E."/>
            <person name="Andreopoulos B."/>
            <person name="Lu D."/>
            <person name="Skrede I."/>
            <person name="Drula E."/>
            <person name="Henrissat B."/>
            <person name="Morin E."/>
            <person name="Kohler A."/>
            <person name="Barry K."/>
            <person name="LaButti K."/>
            <person name="Morin E."/>
            <person name="Salamov A."/>
            <person name="Lipzen A."/>
            <person name="Mereny Z."/>
            <person name="Hegedus B."/>
            <person name="Baldrian P."/>
            <person name="Stursova M."/>
            <person name="Weitz H."/>
            <person name="Taylor A."/>
            <person name="Grigoriev I.V."/>
            <person name="Nagy L.G."/>
            <person name="Martin F."/>
            <person name="Kauserud H."/>
        </authorList>
    </citation>
    <scope>NUCLEOTIDE SEQUENCE</scope>
    <source>
        <strain evidence="2">CBHHK002</strain>
    </source>
</reference>
<feature type="region of interest" description="Disordered" evidence="1">
    <location>
        <begin position="170"/>
        <end position="195"/>
    </location>
</feature>
<evidence type="ECO:0000313" key="3">
    <source>
        <dbReference type="Proteomes" id="UP001218218"/>
    </source>
</evidence>
<name>A0AAD7A9B2_9AGAR</name>
<dbReference type="EMBL" id="JARIHO010000012">
    <property type="protein sequence ID" value="KAJ7352566.1"/>
    <property type="molecule type" value="Genomic_DNA"/>
</dbReference>
<comment type="caution">
    <text evidence="2">The sequence shown here is derived from an EMBL/GenBank/DDBJ whole genome shotgun (WGS) entry which is preliminary data.</text>
</comment>
<keyword evidence="3" id="KW-1185">Reference proteome</keyword>
<sequence>MAAQWEADIDALNPFETQHKDKHVAKDLGGAGREAVGIEAVGAVRGDMHIMELVGMGLQWILGSDVTSTGLHPTDGQHCAMIEQMSKLWCKIFTWIEVLTKWGGGEPILGIAVSNIKLWLPSAIAGIEWAKAKTQALGECFVKGWKALPDLILQGRAGGLGKEDNVVAAVEEDEENREGEDKSDEEEKPIGSLPQHEIKASYVDEVLSM</sequence>
<dbReference type="AlphaFoldDB" id="A0AAD7A9B2"/>
<organism evidence="2 3">
    <name type="scientific">Mycena albidolilacea</name>
    <dbReference type="NCBI Taxonomy" id="1033008"/>
    <lineage>
        <taxon>Eukaryota</taxon>
        <taxon>Fungi</taxon>
        <taxon>Dikarya</taxon>
        <taxon>Basidiomycota</taxon>
        <taxon>Agaricomycotina</taxon>
        <taxon>Agaricomycetes</taxon>
        <taxon>Agaricomycetidae</taxon>
        <taxon>Agaricales</taxon>
        <taxon>Marasmiineae</taxon>
        <taxon>Mycenaceae</taxon>
        <taxon>Mycena</taxon>
    </lineage>
</organism>
<feature type="compositionally biased region" description="Acidic residues" evidence="1">
    <location>
        <begin position="170"/>
        <end position="187"/>
    </location>
</feature>
<evidence type="ECO:0000313" key="2">
    <source>
        <dbReference type="EMBL" id="KAJ7352566.1"/>
    </source>
</evidence>
<dbReference type="Proteomes" id="UP001218218">
    <property type="component" value="Unassembled WGS sequence"/>
</dbReference>
<accession>A0AAD7A9B2</accession>
<evidence type="ECO:0000256" key="1">
    <source>
        <dbReference type="SAM" id="MobiDB-lite"/>
    </source>
</evidence>
<protein>
    <submittedName>
        <fullName evidence="2">Uncharacterized protein</fullName>
    </submittedName>
</protein>
<gene>
    <name evidence="2" type="ORF">DFH08DRAFT_957354</name>
</gene>